<proteinExistence type="predicted"/>
<reference evidence="1" key="1">
    <citation type="submission" date="2013-07" db="EMBL/GenBank/DDBJ databases">
        <title>The genome of Eucalyptus grandis.</title>
        <authorList>
            <person name="Schmutz J."/>
            <person name="Hayes R."/>
            <person name="Myburg A."/>
            <person name="Tuskan G."/>
            <person name="Grattapaglia D."/>
            <person name="Rokhsar D.S."/>
        </authorList>
    </citation>
    <scope>NUCLEOTIDE SEQUENCE</scope>
    <source>
        <tissue evidence="1">Leaf extractions</tissue>
    </source>
</reference>
<accession>A0A059BX55</accession>
<evidence type="ECO:0000313" key="1">
    <source>
        <dbReference type="EMBL" id="KCW70516.1"/>
    </source>
</evidence>
<sequence length="69" mass="7842">MEFLQIKIEEILHVNFLPIKNYSISIAKAAHVNFLHVLFTSPTLQTYTAASFMSTGTSPNERVLFTQLQ</sequence>
<dbReference type="InParanoid" id="A0A059BX55"/>
<dbReference type="Gramene" id="KCW70516">
    <property type="protein sequence ID" value="KCW70516"/>
    <property type="gene ID" value="EUGRSUZ_F03721"/>
</dbReference>
<name>A0A059BX55_EUCGR</name>
<dbReference type="AlphaFoldDB" id="A0A059BX55"/>
<organism evidence="1">
    <name type="scientific">Eucalyptus grandis</name>
    <name type="common">Flooded gum</name>
    <dbReference type="NCBI Taxonomy" id="71139"/>
    <lineage>
        <taxon>Eukaryota</taxon>
        <taxon>Viridiplantae</taxon>
        <taxon>Streptophyta</taxon>
        <taxon>Embryophyta</taxon>
        <taxon>Tracheophyta</taxon>
        <taxon>Spermatophyta</taxon>
        <taxon>Magnoliopsida</taxon>
        <taxon>eudicotyledons</taxon>
        <taxon>Gunneridae</taxon>
        <taxon>Pentapetalae</taxon>
        <taxon>rosids</taxon>
        <taxon>malvids</taxon>
        <taxon>Myrtales</taxon>
        <taxon>Myrtaceae</taxon>
        <taxon>Myrtoideae</taxon>
        <taxon>Eucalypteae</taxon>
        <taxon>Eucalyptus</taxon>
    </lineage>
</organism>
<protein>
    <submittedName>
        <fullName evidence="1">Uncharacterized protein</fullName>
    </submittedName>
</protein>
<gene>
    <name evidence="1" type="ORF">EUGRSUZ_F03721</name>
</gene>
<dbReference type="EMBL" id="KK198758">
    <property type="protein sequence ID" value="KCW70516.1"/>
    <property type="molecule type" value="Genomic_DNA"/>
</dbReference>